<dbReference type="RefSeq" id="WP_301289343.1">
    <property type="nucleotide sequence ID" value="NZ_JALJXV010000005.1"/>
</dbReference>
<feature type="transmembrane region" description="Helical" evidence="1">
    <location>
        <begin position="16"/>
        <end position="37"/>
    </location>
</feature>
<keyword evidence="1" id="KW-1133">Transmembrane helix</keyword>
<dbReference type="Proteomes" id="UP001205843">
    <property type="component" value="Unassembled WGS sequence"/>
</dbReference>
<name>A0AAE3G3N6_9GAMM</name>
<evidence type="ECO:0000313" key="3">
    <source>
        <dbReference type="Proteomes" id="UP001205843"/>
    </source>
</evidence>
<gene>
    <name evidence="2" type="ORF">J2T57_002359</name>
</gene>
<sequence length="40" mass="4581">MEQSPDPNDRHRRRRVYVTAAVLGAVAFGLYLTFIGMQML</sequence>
<reference evidence="2" key="1">
    <citation type="submission" date="2022-03" db="EMBL/GenBank/DDBJ databases">
        <title>Genomic Encyclopedia of Type Strains, Phase III (KMG-III): the genomes of soil and plant-associated and newly described type strains.</title>
        <authorList>
            <person name="Whitman W."/>
        </authorList>
    </citation>
    <scope>NUCLEOTIDE SEQUENCE</scope>
    <source>
        <strain evidence="2">ANL 6-2</strain>
    </source>
</reference>
<proteinExistence type="predicted"/>
<keyword evidence="3" id="KW-1185">Reference proteome</keyword>
<comment type="caution">
    <text evidence="2">The sequence shown here is derived from an EMBL/GenBank/DDBJ whole genome shotgun (WGS) entry which is preliminary data.</text>
</comment>
<keyword evidence="1" id="KW-0472">Membrane</keyword>
<evidence type="ECO:0000313" key="2">
    <source>
        <dbReference type="EMBL" id="MCP1675211.1"/>
    </source>
</evidence>
<accession>A0AAE3G3N6</accession>
<protein>
    <submittedName>
        <fullName evidence="2">Uncharacterized protein</fullName>
    </submittedName>
</protein>
<organism evidence="2 3">
    <name type="scientific">Natronocella acetinitrilica</name>
    <dbReference type="NCBI Taxonomy" id="414046"/>
    <lineage>
        <taxon>Bacteria</taxon>
        <taxon>Pseudomonadati</taxon>
        <taxon>Pseudomonadota</taxon>
        <taxon>Gammaproteobacteria</taxon>
        <taxon>Chromatiales</taxon>
        <taxon>Ectothiorhodospiraceae</taxon>
        <taxon>Natronocella</taxon>
    </lineage>
</organism>
<keyword evidence="1" id="KW-0812">Transmembrane</keyword>
<evidence type="ECO:0000256" key="1">
    <source>
        <dbReference type="SAM" id="Phobius"/>
    </source>
</evidence>
<dbReference type="AlphaFoldDB" id="A0AAE3G3N6"/>
<dbReference type="EMBL" id="JALJXV010000005">
    <property type="protein sequence ID" value="MCP1675211.1"/>
    <property type="molecule type" value="Genomic_DNA"/>
</dbReference>